<organism evidence="3 4">
    <name type="scientific">Stieleria maiorica</name>
    <dbReference type="NCBI Taxonomy" id="2795974"/>
    <lineage>
        <taxon>Bacteria</taxon>
        <taxon>Pseudomonadati</taxon>
        <taxon>Planctomycetota</taxon>
        <taxon>Planctomycetia</taxon>
        <taxon>Pirellulales</taxon>
        <taxon>Pirellulaceae</taxon>
        <taxon>Stieleria</taxon>
    </lineage>
</organism>
<sequence length="361" mass="38917">MRVFVTGGTGLLGNTVIRTLRERGHEVSAFVRSEPEADVFAGLDVTLVHGRLVPDADGPDADGPDADGPDAGRSNDAPAPDDPVDRAIAQSDGVVHAAAMIHLGWKKIDESMWVNCESTRRIIQSCIRHAKKLAYVGTVNAIALGSPQTIADETTPLDHAGGQVQCAYVRSKRASLELVRRCIADGLQTVILHPGFMLGPWDWKPSSGRMMLEVGTGWKPIAPSGGCSLCDSRDVAAGVIAALQSDSPNGREFILAGHNWTYKKLWTEMAKRMGTRPPIRAAGPGMEYLAGLAGDFWGRVTGVEPDVNSAGVAMSSQYHWYSSRRAEAELGYQIRDADETLDTAAEWIRDRFVLPGKVETS</sequence>
<keyword evidence="4" id="KW-1185">Reference proteome</keyword>
<dbReference type="RefSeq" id="WP_147870736.1">
    <property type="nucleotide sequence ID" value="NZ_CP036264.1"/>
</dbReference>
<gene>
    <name evidence="3" type="ORF">Mal15_57770</name>
</gene>
<dbReference type="PANTHER" id="PTHR48079">
    <property type="entry name" value="PROTEIN YEEZ"/>
    <property type="match status" value="1"/>
</dbReference>
<dbReference type="Pfam" id="PF01370">
    <property type="entry name" value="Epimerase"/>
    <property type="match status" value="1"/>
</dbReference>
<feature type="region of interest" description="Disordered" evidence="1">
    <location>
        <begin position="53"/>
        <end position="83"/>
    </location>
</feature>
<reference evidence="3 4" key="1">
    <citation type="submission" date="2019-02" db="EMBL/GenBank/DDBJ databases">
        <title>Planctomycetal bacteria perform biofilm scaping via a novel small molecule.</title>
        <authorList>
            <person name="Jeske O."/>
            <person name="Boedeker C."/>
            <person name="Wiegand S."/>
            <person name="Breitling P."/>
            <person name="Kallscheuer N."/>
            <person name="Jogler M."/>
            <person name="Rohde M."/>
            <person name="Petersen J."/>
            <person name="Medema M.H."/>
            <person name="Surup F."/>
            <person name="Jogler C."/>
        </authorList>
    </citation>
    <scope>NUCLEOTIDE SEQUENCE [LARGE SCALE GENOMIC DNA]</scope>
    <source>
        <strain evidence="3 4">Mal15</strain>
    </source>
</reference>
<dbReference type="GO" id="GO:0004029">
    <property type="term" value="F:aldehyde dehydrogenase (NAD+) activity"/>
    <property type="evidence" value="ECO:0007669"/>
    <property type="project" value="TreeGrafter"/>
</dbReference>
<dbReference type="InterPro" id="IPR051783">
    <property type="entry name" value="NAD(P)-dependent_oxidoreduct"/>
</dbReference>
<dbReference type="InterPro" id="IPR036291">
    <property type="entry name" value="NAD(P)-bd_dom_sf"/>
</dbReference>
<dbReference type="PANTHER" id="PTHR48079:SF6">
    <property type="entry name" value="NAD(P)-BINDING DOMAIN-CONTAINING PROTEIN-RELATED"/>
    <property type="match status" value="1"/>
</dbReference>
<dbReference type="KEGG" id="smam:Mal15_57770"/>
<evidence type="ECO:0000259" key="2">
    <source>
        <dbReference type="Pfam" id="PF01370"/>
    </source>
</evidence>
<evidence type="ECO:0000256" key="1">
    <source>
        <dbReference type="SAM" id="MobiDB-lite"/>
    </source>
</evidence>
<evidence type="ECO:0000313" key="3">
    <source>
        <dbReference type="EMBL" id="QEG01699.1"/>
    </source>
</evidence>
<accession>A0A5B9MKE7</accession>
<dbReference type="Gene3D" id="3.40.50.720">
    <property type="entry name" value="NAD(P)-binding Rossmann-like Domain"/>
    <property type="match status" value="1"/>
</dbReference>
<dbReference type="GO" id="GO:0005737">
    <property type="term" value="C:cytoplasm"/>
    <property type="evidence" value="ECO:0007669"/>
    <property type="project" value="TreeGrafter"/>
</dbReference>
<proteinExistence type="predicted"/>
<feature type="compositionally biased region" description="Acidic residues" evidence="1">
    <location>
        <begin position="57"/>
        <end position="68"/>
    </location>
</feature>
<dbReference type="InterPro" id="IPR001509">
    <property type="entry name" value="Epimerase_deHydtase"/>
</dbReference>
<protein>
    <submittedName>
        <fullName evidence="3">NAD dependent epimerase/dehydratase family protein</fullName>
    </submittedName>
</protein>
<dbReference type="SUPFAM" id="SSF51735">
    <property type="entry name" value="NAD(P)-binding Rossmann-fold domains"/>
    <property type="match status" value="1"/>
</dbReference>
<feature type="compositionally biased region" description="Low complexity" evidence="1">
    <location>
        <begin position="69"/>
        <end position="78"/>
    </location>
</feature>
<name>A0A5B9MKE7_9BACT</name>
<dbReference type="Proteomes" id="UP000321353">
    <property type="component" value="Chromosome"/>
</dbReference>
<evidence type="ECO:0000313" key="4">
    <source>
        <dbReference type="Proteomes" id="UP000321353"/>
    </source>
</evidence>
<feature type="domain" description="NAD-dependent epimerase/dehydratase" evidence="2">
    <location>
        <begin position="3"/>
        <end position="251"/>
    </location>
</feature>
<dbReference type="EMBL" id="CP036264">
    <property type="protein sequence ID" value="QEG01699.1"/>
    <property type="molecule type" value="Genomic_DNA"/>
</dbReference>
<dbReference type="AlphaFoldDB" id="A0A5B9MKE7"/>